<dbReference type="InterPro" id="IPR039859">
    <property type="entry name" value="PFA4/ZDH16/20/ERF2-like"/>
</dbReference>
<feature type="transmembrane region" description="Helical" evidence="8">
    <location>
        <begin position="55"/>
        <end position="75"/>
    </location>
</feature>
<comment type="domain">
    <text evidence="8">The DHHC domain is required for palmitoyltransferase activity.</text>
</comment>
<dbReference type="GO" id="GO:0019706">
    <property type="term" value="F:protein-cysteine S-palmitoyltransferase activity"/>
    <property type="evidence" value="ECO:0007669"/>
    <property type="project" value="UniProtKB-EC"/>
</dbReference>
<keyword evidence="4 8" id="KW-1133">Transmembrane helix</keyword>
<dbReference type="PANTHER" id="PTHR22883:SF23">
    <property type="entry name" value="PALMITOYLTRANSFERASE ZDHHC6"/>
    <property type="match status" value="1"/>
</dbReference>
<dbReference type="EC" id="2.3.1.225" evidence="8"/>
<comment type="similarity">
    <text evidence="7">Belongs to the DHHC palmitoyltransferase family. PFA5 subfamily.</text>
</comment>
<keyword evidence="6 8" id="KW-0012">Acyltransferase</keyword>
<dbReference type="PROSITE" id="PS50216">
    <property type="entry name" value="DHHC"/>
    <property type="match status" value="1"/>
</dbReference>
<evidence type="ECO:0000313" key="11">
    <source>
        <dbReference type="Proteomes" id="UP001438707"/>
    </source>
</evidence>
<evidence type="ECO:0000256" key="3">
    <source>
        <dbReference type="ARBA" id="ARBA00022692"/>
    </source>
</evidence>
<comment type="subcellular location">
    <subcellularLocation>
        <location evidence="1">Membrane</location>
        <topology evidence="1">Multi-pass membrane protein</topology>
    </subcellularLocation>
</comment>
<reference evidence="10 11" key="1">
    <citation type="journal article" date="2024" name="Nat. Commun.">
        <title>Phylogenomics reveals the evolutionary origins of lichenization in chlorophyte algae.</title>
        <authorList>
            <person name="Puginier C."/>
            <person name="Libourel C."/>
            <person name="Otte J."/>
            <person name="Skaloud P."/>
            <person name="Haon M."/>
            <person name="Grisel S."/>
            <person name="Petersen M."/>
            <person name="Berrin J.G."/>
            <person name="Delaux P.M."/>
            <person name="Dal Grande F."/>
            <person name="Keller J."/>
        </authorList>
    </citation>
    <scope>NUCLEOTIDE SEQUENCE [LARGE SCALE GENOMIC DNA]</scope>
    <source>
        <strain evidence="10 11">SAG 2145</strain>
    </source>
</reference>
<dbReference type="GO" id="GO:0005783">
    <property type="term" value="C:endoplasmic reticulum"/>
    <property type="evidence" value="ECO:0007669"/>
    <property type="project" value="TreeGrafter"/>
</dbReference>
<evidence type="ECO:0000256" key="4">
    <source>
        <dbReference type="ARBA" id="ARBA00022989"/>
    </source>
</evidence>
<evidence type="ECO:0000256" key="8">
    <source>
        <dbReference type="RuleBase" id="RU079119"/>
    </source>
</evidence>
<evidence type="ECO:0000313" key="10">
    <source>
        <dbReference type="EMBL" id="KAK9825493.1"/>
    </source>
</evidence>
<dbReference type="EMBL" id="JALJOS010000024">
    <property type="protein sequence ID" value="KAK9825493.1"/>
    <property type="molecule type" value="Genomic_DNA"/>
</dbReference>
<dbReference type="Pfam" id="PF01529">
    <property type="entry name" value="DHHC"/>
    <property type="match status" value="1"/>
</dbReference>
<protein>
    <recommendedName>
        <fullName evidence="8">S-acyltransferase</fullName>
        <ecNumber evidence="8">2.3.1.225</ecNumber>
    </recommendedName>
    <alternativeName>
        <fullName evidence="8">Palmitoyltransferase</fullName>
    </alternativeName>
</protein>
<dbReference type="PANTHER" id="PTHR22883">
    <property type="entry name" value="ZINC FINGER DHHC DOMAIN CONTAINING PROTEIN"/>
    <property type="match status" value="1"/>
</dbReference>
<gene>
    <name evidence="10" type="ORF">WJX74_001116</name>
</gene>
<feature type="transmembrane region" description="Helical" evidence="8">
    <location>
        <begin position="210"/>
        <end position="237"/>
    </location>
</feature>
<organism evidence="10 11">
    <name type="scientific">Apatococcus lobatus</name>
    <dbReference type="NCBI Taxonomy" id="904363"/>
    <lineage>
        <taxon>Eukaryota</taxon>
        <taxon>Viridiplantae</taxon>
        <taxon>Chlorophyta</taxon>
        <taxon>core chlorophytes</taxon>
        <taxon>Trebouxiophyceae</taxon>
        <taxon>Chlorellales</taxon>
        <taxon>Chlorellaceae</taxon>
        <taxon>Apatococcus</taxon>
    </lineage>
</organism>
<keyword evidence="3 8" id="KW-0812">Transmembrane</keyword>
<evidence type="ECO:0000259" key="9">
    <source>
        <dbReference type="Pfam" id="PF01529"/>
    </source>
</evidence>
<name>A0AAW1QW63_9CHLO</name>
<dbReference type="InterPro" id="IPR001594">
    <property type="entry name" value="Palmitoyltrfase_DHHC"/>
</dbReference>
<evidence type="ECO:0000256" key="6">
    <source>
        <dbReference type="ARBA" id="ARBA00023315"/>
    </source>
</evidence>
<evidence type="ECO:0000256" key="1">
    <source>
        <dbReference type="ARBA" id="ARBA00004141"/>
    </source>
</evidence>
<keyword evidence="11" id="KW-1185">Reference proteome</keyword>
<feature type="domain" description="Palmitoyltransferase DHHC" evidence="9">
    <location>
        <begin position="122"/>
        <end position="243"/>
    </location>
</feature>
<proteinExistence type="inferred from homology"/>
<keyword evidence="5 8" id="KW-0472">Membrane</keyword>
<dbReference type="AlphaFoldDB" id="A0AAW1QW63"/>
<sequence length="300" mass="33623">MTSEAVSVIVQVEPELDKVVRRKAPPCPLVNVLVGYIGFLAATGFGFAFRGLPDWYKITGGILLGIIFLLLLIANQTDPGYLPKRSVKDPIIAALEQDPEKSISGYAKDKKGQWTREVPGQEPQRYCSTCHIWRPPRASHCSDCGYCVERFDHHCGVVSNCIGRRNHRFFAGFLMAGQIGTAWLAIAASWRLNCIDFPASASWHKAVTWWLLVLDIFYSWNVLALCFGWVHCTLLICDYTTKELGDNEMINSPPCCSPRRSPWLLLRKLPLVLCAPVRWKHLTPKAAVTPEAHALLPTHL</sequence>
<comment type="caution">
    <text evidence="10">The sequence shown here is derived from an EMBL/GenBank/DDBJ whole genome shotgun (WGS) entry which is preliminary data.</text>
</comment>
<feature type="transmembrane region" description="Helical" evidence="8">
    <location>
        <begin position="28"/>
        <end position="49"/>
    </location>
</feature>
<dbReference type="GO" id="GO:0005794">
    <property type="term" value="C:Golgi apparatus"/>
    <property type="evidence" value="ECO:0007669"/>
    <property type="project" value="TreeGrafter"/>
</dbReference>
<evidence type="ECO:0000256" key="7">
    <source>
        <dbReference type="ARBA" id="ARBA00038298"/>
    </source>
</evidence>
<evidence type="ECO:0000256" key="2">
    <source>
        <dbReference type="ARBA" id="ARBA00022679"/>
    </source>
</evidence>
<feature type="transmembrane region" description="Helical" evidence="8">
    <location>
        <begin position="169"/>
        <end position="190"/>
    </location>
</feature>
<dbReference type="GO" id="GO:0016020">
    <property type="term" value="C:membrane"/>
    <property type="evidence" value="ECO:0007669"/>
    <property type="project" value="UniProtKB-SubCell"/>
</dbReference>
<keyword evidence="2 8" id="KW-0808">Transferase</keyword>
<comment type="catalytic activity">
    <reaction evidence="8">
        <text>L-cysteinyl-[protein] + hexadecanoyl-CoA = S-hexadecanoyl-L-cysteinyl-[protein] + CoA</text>
        <dbReference type="Rhea" id="RHEA:36683"/>
        <dbReference type="Rhea" id="RHEA-COMP:10131"/>
        <dbReference type="Rhea" id="RHEA-COMP:11032"/>
        <dbReference type="ChEBI" id="CHEBI:29950"/>
        <dbReference type="ChEBI" id="CHEBI:57287"/>
        <dbReference type="ChEBI" id="CHEBI:57379"/>
        <dbReference type="ChEBI" id="CHEBI:74151"/>
        <dbReference type="EC" id="2.3.1.225"/>
    </reaction>
</comment>
<dbReference type="Proteomes" id="UP001438707">
    <property type="component" value="Unassembled WGS sequence"/>
</dbReference>
<accession>A0AAW1QW63</accession>
<dbReference type="GO" id="GO:0006612">
    <property type="term" value="P:protein targeting to membrane"/>
    <property type="evidence" value="ECO:0007669"/>
    <property type="project" value="TreeGrafter"/>
</dbReference>
<evidence type="ECO:0000256" key="5">
    <source>
        <dbReference type="ARBA" id="ARBA00023136"/>
    </source>
</evidence>